<dbReference type="InterPro" id="IPR013112">
    <property type="entry name" value="FAD-bd_8"/>
</dbReference>
<evidence type="ECO:0000313" key="16">
    <source>
        <dbReference type="Proteomes" id="UP000322981"/>
    </source>
</evidence>
<name>A0A5M8FPP2_9GAMM</name>
<dbReference type="InterPro" id="IPR013130">
    <property type="entry name" value="Fe3_Rdtase_TM_dom"/>
</dbReference>
<dbReference type="GO" id="GO:0016020">
    <property type="term" value="C:membrane"/>
    <property type="evidence" value="ECO:0007669"/>
    <property type="project" value="UniProtKB-SubCell"/>
</dbReference>
<keyword evidence="8 13" id="KW-1133">Transmembrane helix</keyword>
<dbReference type="InterPro" id="IPR017927">
    <property type="entry name" value="FAD-bd_FR_type"/>
</dbReference>
<proteinExistence type="predicted"/>
<dbReference type="GO" id="GO:0046872">
    <property type="term" value="F:metal ion binding"/>
    <property type="evidence" value="ECO:0007669"/>
    <property type="project" value="UniProtKB-KW"/>
</dbReference>
<dbReference type="InterPro" id="IPR017938">
    <property type="entry name" value="Riboflavin_synthase-like_b-brl"/>
</dbReference>
<keyword evidence="6" id="KW-0479">Metal-binding</keyword>
<dbReference type="Gene3D" id="2.40.30.10">
    <property type="entry name" value="Translation factors"/>
    <property type="match status" value="1"/>
</dbReference>
<keyword evidence="11" id="KW-0411">Iron-sulfur</keyword>
<dbReference type="SUPFAM" id="SSF52343">
    <property type="entry name" value="Ferredoxin reductase-like, C-terminal NADP-linked domain"/>
    <property type="match status" value="1"/>
</dbReference>
<evidence type="ECO:0000256" key="2">
    <source>
        <dbReference type="ARBA" id="ARBA00004141"/>
    </source>
</evidence>
<dbReference type="InterPro" id="IPR039261">
    <property type="entry name" value="FNR_nucleotide-bd"/>
</dbReference>
<protein>
    <submittedName>
        <fullName evidence="15">Ferric reductase</fullName>
    </submittedName>
</protein>
<feature type="transmembrane region" description="Helical" evidence="13">
    <location>
        <begin position="140"/>
        <end position="157"/>
    </location>
</feature>
<evidence type="ECO:0000256" key="1">
    <source>
        <dbReference type="ARBA" id="ARBA00001974"/>
    </source>
</evidence>
<dbReference type="AlphaFoldDB" id="A0A5M8FPP2"/>
<dbReference type="RefSeq" id="WP_150090278.1">
    <property type="nucleotide sequence ID" value="NZ_JBFUOH010000065.1"/>
</dbReference>
<dbReference type="Proteomes" id="UP000322981">
    <property type="component" value="Unassembled WGS sequence"/>
</dbReference>
<evidence type="ECO:0000256" key="12">
    <source>
        <dbReference type="ARBA" id="ARBA00023136"/>
    </source>
</evidence>
<dbReference type="PROSITE" id="PS51384">
    <property type="entry name" value="FAD_FR"/>
    <property type="match status" value="1"/>
</dbReference>
<dbReference type="GO" id="GO:0051537">
    <property type="term" value="F:2 iron, 2 sulfur cluster binding"/>
    <property type="evidence" value="ECO:0007669"/>
    <property type="project" value="UniProtKB-KW"/>
</dbReference>
<evidence type="ECO:0000256" key="11">
    <source>
        <dbReference type="ARBA" id="ARBA00023014"/>
    </source>
</evidence>
<sequence length="442" mass="49235">MKKIKWAYAGLIVVLSLLWWLADPLLPNGYEYFALRTVAINYTGILAMGVMSVGMMLALRPVRLEPLLGGLDKFYRLHKWLGITGLLMAVIHWLWAQGTKWAVGWGWLTKPVRGPRPEQTDPILQFFQQQRGLAESVGEWAFYAAVVLIVLALVKRFPYRLFVKTHRLLAVVYLFLVFHSVVLLPFGYWGQGMGLVMAVLMAGGSVAAVVSLLRRVGQRRKVVGEIDELVHFPENKVLKVSIQFKGLWPGHRAGQFAFVTFDPAEGAHPFTISSGWKDDGRLFFLIKGIGDYTARLPELLHVGDMVTVEGPYGRFAFAGGKRRQIWVAGGIGITPFIARMKLLAVEPDGRAVDLFYSTAVLDEAFIRRLQRDAEAAGVSLHVLVSTRDGRLDVPRICAAVPAWSEADVWFCGPAAFGQALREGFVAQGLAPGDFHQELFDMR</sequence>
<keyword evidence="12 13" id="KW-0472">Membrane</keyword>
<dbReference type="PRINTS" id="PR00409">
    <property type="entry name" value="PHDIOXRDTASE"/>
</dbReference>
<dbReference type="InterPro" id="IPR050415">
    <property type="entry name" value="MRET"/>
</dbReference>
<keyword evidence="10" id="KW-0408">Iron</keyword>
<comment type="subcellular location">
    <subcellularLocation>
        <location evidence="2">Membrane</location>
        <topology evidence="2">Multi-pass membrane protein</topology>
    </subcellularLocation>
</comment>
<keyword evidence="16" id="KW-1185">Reference proteome</keyword>
<feature type="transmembrane region" description="Helical" evidence="13">
    <location>
        <begin position="38"/>
        <end position="59"/>
    </location>
</feature>
<dbReference type="GO" id="GO:0050660">
    <property type="term" value="F:flavin adenine dinucleotide binding"/>
    <property type="evidence" value="ECO:0007669"/>
    <property type="project" value="TreeGrafter"/>
</dbReference>
<dbReference type="OrthoDB" id="9796486at2"/>
<dbReference type="Pfam" id="PF08022">
    <property type="entry name" value="FAD_binding_8"/>
    <property type="match status" value="1"/>
</dbReference>
<dbReference type="Gene3D" id="3.40.50.80">
    <property type="entry name" value="Nucleotide-binding domain of ferredoxin-NADP reductase (FNR) module"/>
    <property type="match status" value="1"/>
</dbReference>
<evidence type="ECO:0000313" key="15">
    <source>
        <dbReference type="EMBL" id="KAA6186873.1"/>
    </source>
</evidence>
<evidence type="ECO:0000256" key="10">
    <source>
        <dbReference type="ARBA" id="ARBA00023004"/>
    </source>
</evidence>
<dbReference type="EMBL" id="VWXX01000003">
    <property type="protein sequence ID" value="KAA6186873.1"/>
    <property type="molecule type" value="Genomic_DNA"/>
</dbReference>
<dbReference type="PANTHER" id="PTHR47354">
    <property type="entry name" value="NADH OXIDOREDUCTASE HCR"/>
    <property type="match status" value="1"/>
</dbReference>
<gene>
    <name evidence="15" type="ORF">F2Q65_02955</name>
</gene>
<dbReference type="CDD" id="cd06198">
    <property type="entry name" value="FNR_like_3"/>
    <property type="match status" value="1"/>
</dbReference>
<accession>A0A5M8FPP2</accession>
<feature type="transmembrane region" description="Helical" evidence="13">
    <location>
        <begin position="195"/>
        <end position="213"/>
    </location>
</feature>
<evidence type="ECO:0000256" key="6">
    <source>
        <dbReference type="ARBA" id="ARBA00022723"/>
    </source>
</evidence>
<keyword evidence="5" id="KW-0001">2Fe-2S</keyword>
<evidence type="ECO:0000256" key="7">
    <source>
        <dbReference type="ARBA" id="ARBA00022827"/>
    </source>
</evidence>
<organism evidence="15 16">
    <name type="scientific">Thiohalocapsa marina</name>
    <dbReference type="NCBI Taxonomy" id="424902"/>
    <lineage>
        <taxon>Bacteria</taxon>
        <taxon>Pseudomonadati</taxon>
        <taxon>Pseudomonadota</taxon>
        <taxon>Gammaproteobacteria</taxon>
        <taxon>Chromatiales</taxon>
        <taxon>Chromatiaceae</taxon>
        <taxon>Thiohalocapsa</taxon>
    </lineage>
</organism>
<evidence type="ECO:0000256" key="4">
    <source>
        <dbReference type="ARBA" id="ARBA00022692"/>
    </source>
</evidence>
<comment type="cofactor">
    <cofactor evidence="1">
        <name>FAD</name>
        <dbReference type="ChEBI" id="CHEBI:57692"/>
    </cofactor>
</comment>
<feature type="transmembrane region" description="Helical" evidence="13">
    <location>
        <begin position="7"/>
        <end position="26"/>
    </location>
</feature>
<evidence type="ECO:0000259" key="14">
    <source>
        <dbReference type="PROSITE" id="PS51384"/>
    </source>
</evidence>
<feature type="transmembrane region" description="Helical" evidence="13">
    <location>
        <begin position="169"/>
        <end position="189"/>
    </location>
</feature>
<dbReference type="PANTHER" id="PTHR47354:SF8">
    <property type="entry name" value="1,2-PHENYLACETYL-COA EPOXIDASE, SUBUNIT E"/>
    <property type="match status" value="1"/>
</dbReference>
<comment type="caution">
    <text evidence="15">The sequence shown here is derived from an EMBL/GenBank/DDBJ whole genome shotgun (WGS) entry which is preliminary data.</text>
</comment>
<keyword evidence="7" id="KW-0274">FAD</keyword>
<keyword evidence="3" id="KW-0285">Flavoprotein</keyword>
<evidence type="ECO:0000256" key="9">
    <source>
        <dbReference type="ARBA" id="ARBA00023002"/>
    </source>
</evidence>
<evidence type="ECO:0000256" key="13">
    <source>
        <dbReference type="SAM" id="Phobius"/>
    </source>
</evidence>
<dbReference type="SUPFAM" id="SSF63380">
    <property type="entry name" value="Riboflavin synthase domain-like"/>
    <property type="match status" value="1"/>
</dbReference>
<feature type="transmembrane region" description="Helical" evidence="13">
    <location>
        <begin position="80"/>
        <end position="96"/>
    </location>
</feature>
<dbReference type="Pfam" id="PF01794">
    <property type="entry name" value="Ferric_reduct"/>
    <property type="match status" value="1"/>
</dbReference>
<feature type="domain" description="FAD-binding FR-type" evidence="14">
    <location>
        <begin position="216"/>
        <end position="318"/>
    </location>
</feature>
<dbReference type="GO" id="GO:0016491">
    <property type="term" value="F:oxidoreductase activity"/>
    <property type="evidence" value="ECO:0007669"/>
    <property type="project" value="UniProtKB-KW"/>
</dbReference>
<evidence type="ECO:0000256" key="5">
    <source>
        <dbReference type="ARBA" id="ARBA00022714"/>
    </source>
</evidence>
<keyword evidence="9" id="KW-0560">Oxidoreductase</keyword>
<reference evidence="15 16" key="1">
    <citation type="submission" date="2019-09" db="EMBL/GenBank/DDBJ databases">
        <title>Whole-genome sequence of the purple sulfur bacterium Thiohalocapsa marina DSM 19078.</title>
        <authorList>
            <person name="Kyndt J.A."/>
            <person name="Meyer T.E."/>
        </authorList>
    </citation>
    <scope>NUCLEOTIDE SEQUENCE [LARGE SCALE GENOMIC DNA]</scope>
    <source>
        <strain evidence="15 16">DSM 19078</strain>
    </source>
</reference>
<evidence type="ECO:0000256" key="8">
    <source>
        <dbReference type="ARBA" id="ARBA00022989"/>
    </source>
</evidence>
<evidence type="ECO:0000256" key="3">
    <source>
        <dbReference type="ARBA" id="ARBA00022630"/>
    </source>
</evidence>
<keyword evidence="4 13" id="KW-0812">Transmembrane</keyword>